<evidence type="ECO:0000313" key="1">
    <source>
        <dbReference type="EMBL" id="TKW65532.1"/>
    </source>
</evidence>
<gene>
    <name evidence="1" type="ORF">DI616_14110</name>
</gene>
<evidence type="ECO:0000313" key="2">
    <source>
        <dbReference type="Proteomes" id="UP000315344"/>
    </source>
</evidence>
<sequence length="102" mass="10683">MADLKKLVDAARSALMAGDSAGALSHLTIAAKKSQRDPTLMEPEIVSELTRLARIARAAADGIADARALIVQAGGNARNLKTYDGKGIAKPVKNKQATIGRF</sequence>
<reference evidence="1 2" key="1">
    <citation type="journal article" date="2017" name="Nat. Commun.">
        <title>In situ click chemistry generation of cyclooxygenase-2 inhibitors.</title>
        <authorList>
            <person name="Bhardwaj A."/>
            <person name="Kaur J."/>
            <person name="Wuest M."/>
            <person name="Wuest F."/>
        </authorList>
    </citation>
    <scope>NUCLEOTIDE SEQUENCE [LARGE SCALE GENOMIC DNA]</scope>
    <source>
        <strain evidence="1">S2_012_000_R3_94</strain>
    </source>
</reference>
<dbReference type="EMBL" id="VAFL01000012">
    <property type="protein sequence ID" value="TKW65532.1"/>
    <property type="molecule type" value="Genomic_DNA"/>
</dbReference>
<proteinExistence type="predicted"/>
<protein>
    <submittedName>
        <fullName evidence="1">Uncharacterized protein</fullName>
    </submittedName>
</protein>
<comment type="caution">
    <text evidence="1">The sequence shown here is derived from an EMBL/GenBank/DDBJ whole genome shotgun (WGS) entry which is preliminary data.</text>
</comment>
<name>A0A533I6S9_PARDE</name>
<accession>A0A533I6S9</accession>
<organism evidence="1 2">
    <name type="scientific">Paracoccus denitrificans</name>
    <dbReference type="NCBI Taxonomy" id="266"/>
    <lineage>
        <taxon>Bacteria</taxon>
        <taxon>Pseudomonadati</taxon>
        <taxon>Pseudomonadota</taxon>
        <taxon>Alphaproteobacteria</taxon>
        <taxon>Rhodobacterales</taxon>
        <taxon>Paracoccaceae</taxon>
        <taxon>Paracoccus</taxon>
    </lineage>
</organism>
<dbReference type="AlphaFoldDB" id="A0A533I6S9"/>
<dbReference type="Proteomes" id="UP000315344">
    <property type="component" value="Unassembled WGS sequence"/>
</dbReference>